<keyword evidence="1" id="KW-0812">Transmembrane</keyword>
<evidence type="ECO:0000313" key="2">
    <source>
        <dbReference type="EMBL" id="MBO3733710.1"/>
    </source>
</evidence>
<keyword evidence="3" id="KW-1185">Reference proteome</keyword>
<dbReference type="InterPro" id="IPR036259">
    <property type="entry name" value="MFS_trans_sf"/>
</dbReference>
<dbReference type="RefSeq" id="WP_208496674.1">
    <property type="nucleotide sequence ID" value="NZ_JAGFNP010000006.1"/>
</dbReference>
<accession>A0ABS3U4L4</accession>
<organism evidence="2 3">
    <name type="scientific">Glycomyces niveus</name>
    <dbReference type="NCBI Taxonomy" id="2820287"/>
    <lineage>
        <taxon>Bacteria</taxon>
        <taxon>Bacillati</taxon>
        <taxon>Actinomycetota</taxon>
        <taxon>Actinomycetes</taxon>
        <taxon>Glycomycetales</taxon>
        <taxon>Glycomycetaceae</taxon>
        <taxon>Glycomyces</taxon>
    </lineage>
</organism>
<dbReference type="Proteomes" id="UP000681341">
    <property type="component" value="Unassembled WGS sequence"/>
</dbReference>
<evidence type="ECO:0000313" key="3">
    <source>
        <dbReference type="Proteomes" id="UP000681341"/>
    </source>
</evidence>
<protein>
    <recommendedName>
        <fullName evidence="4">Major facilitator superfamily (MFS) profile domain-containing protein</fullName>
    </recommendedName>
</protein>
<feature type="transmembrane region" description="Helical" evidence="1">
    <location>
        <begin position="62"/>
        <end position="81"/>
    </location>
</feature>
<evidence type="ECO:0008006" key="4">
    <source>
        <dbReference type="Google" id="ProtNLM"/>
    </source>
</evidence>
<comment type="caution">
    <text evidence="2">The sequence shown here is derived from an EMBL/GenBank/DDBJ whole genome shotgun (WGS) entry which is preliminary data.</text>
</comment>
<evidence type="ECO:0000256" key="1">
    <source>
        <dbReference type="SAM" id="Phobius"/>
    </source>
</evidence>
<proteinExistence type="predicted"/>
<sequence length="95" mass="10042">MPTSRNATNALRSIEAAMTPRLVGTTHIGSTCGVVASVAIGSAAFAPLLRSLFHDWTGSFQLVLWLSALVPIAVAAVIVPLPQRRMNSRESGLQD</sequence>
<keyword evidence="1" id="KW-0472">Membrane</keyword>
<dbReference type="EMBL" id="JAGFNP010000006">
    <property type="protein sequence ID" value="MBO3733710.1"/>
    <property type="molecule type" value="Genomic_DNA"/>
</dbReference>
<name>A0ABS3U4L4_9ACTN</name>
<dbReference type="SUPFAM" id="SSF103473">
    <property type="entry name" value="MFS general substrate transporter"/>
    <property type="match status" value="1"/>
</dbReference>
<feature type="transmembrane region" description="Helical" evidence="1">
    <location>
        <begin position="28"/>
        <end position="50"/>
    </location>
</feature>
<reference evidence="2 3" key="1">
    <citation type="submission" date="2021-03" db="EMBL/GenBank/DDBJ databases">
        <title>Glycomyces sp. nov., a novel actinomycete isolated from soil.</title>
        <authorList>
            <person name="Yang X."/>
            <person name="Xu X."/>
        </authorList>
    </citation>
    <scope>NUCLEOTIDE SEQUENCE [LARGE SCALE GENOMIC DNA]</scope>
    <source>
        <strain evidence="2 3">NEAU-S30</strain>
    </source>
</reference>
<gene>
    <name evidence="2" type="ORF">J5V16_12810</name>
</gene>
<keyword evidence="1" id="KW-1133">Transmembrane helix</keyword>